<dbReference type="InterPro" id="IPR011527">
    <property type="entry name" value="ABC1_TM_dom"/>
</dbReference>
<dbReference type="Gene3D" id="3.40.50.300">
    <property type="entry name" value="P-loop containing nucleotide triphosphate hydrolases"/>
    <property type="match status" value="1"/>
</dbReference>
<keyword evidence="6 8" id="KW-1133">Transmembrane helix</keyword>
<evidence type="ECO:0000256" key="2">
    <source>
        <dbReference type="ARBA" id="ARBA00022448"/>
    </source>
</evidence>
<dbReference type="PROSITE" id="PS50893">
    <property type="entry name" value="ABC_TRANSPORTER_2"/>
    <property type="match status" value="1"/>
</dbReference>
<evidence type="ECO:0000256" key="8">
    <source>
        <dbReference type="SAM" id="Phobius"/>
    </source>
</evidence>
<dbReference type="STRING" id="35128.B8C6H8"/>
<feature type="transmembrane region" description="Helical" evidence="8">
    <location>
        <begin position="5"/>
        <end position="23"/>
    </location>
</feature>
<protein>
    <submittedName>
        <fullName evidence="11">ABC transporter</fullName>
    </submittedName>
</protein>
<dbReference type="InterPro" id="IPR050835">
    <property type="entry name" value="ABC_transporter_sub-D"/>
</dbReference>
<keyword evidence="4" id="KW-0547">Nucleotide-binding</keyword>
<dbReference type="PROSITE" id="PS50929">
    <property type="entry name" value="ABC_TM1F"/>
    <property type="match status" value="1"/>
</dbReference>
<evidence type="ECO:0000256" key="5">
    <source>
        <dbReference type="ARBA" id="ARBA00022840"/>
    </source>
</evidence>
<evidence type="ECO:0000256" key="6">
    <source>
        <dbReference type="ARBA" id="ARBA00022989"/>
    </source>
</evidence>
<feature type="domain" description="ABC transmembrane type-1" evidence="10">
    <location>
        <begin position="5"/>
        <end position="286"/>
    </location>
</feature>
<feature type="transmembrane region" description="Helical" evidence="8">
    <location>
        <begin position="118"/>
        <end position="139"/>
    </location>
</feature>
<reference evidence="11 12" key="1">
    <citation type="journal article" date="2004" name="Science">
        <title>The genome of the diatom Thalassiosira pseudonana: ecology, evolution, and metabolism.</title>
        <authorList>
            <person name="Armbrust E.V."/>
            <person name="Berges J.A."/>
            <person name="Bowler C."/>
            <person name="Green B.R."/>
            <person name="Martinez D."/>
            <person name="Putnam N.H."/>
            <person name="Zhou S."/>
            <person name="Allen A.E."/>
            <person name="Apt K.E."/>
            <person name="Bechner M."/>
            <person name="Brzezinski M.A."/>
            <person name="Chaal B.K."/>
            <person name="Chiovitti A."/>
            <person name="Davis A.K."/>
            <person name="Demarest M.S."/>
            <person name="Detter J.C."/>
            <person name="Glavina T."/>
            <person name="Goodstein D."/>
            <person name="Hadi M.Z."/>
            <person name="Hellsten U."/>
            <person name="Hildebrand M."/>
            <person name="Jenkins B.D."/>
            <person name="Jurka J."/>
            <person name="Kapitonov V.V."/>
            <person name="Kroger N."/>
            <person name="Lau W.W."/>
            <person name="Lane T.W."/>
            <person name="Larimer F.W."/>
            <person name="Lippmeier J.C."/>
            <person name="Lucas S."/>
            <person name="Medina M."/>
            <person name="Montsant A."/>
            <person name="Obornik M."/>
            <person name="Parker M.S."/>
            <person name="Palenik B."/>
            <person name="Pazour G.J."/>
            <person name="Richardson P.M."/>
            <person name="Rynearson T.A."/>
            <person name="Saito M.A."/>
            <person name="Schwartz D.C."/>
            <person name="Thamatrakoln K."/>
            <person name="Valentin K."/>
            <person name="Vardi A."/>
            <person name="Wilkerson F.P."/>
            <person name="Rokhsar D.S."/>
        </authorList>
    </citation>
    <scope>NUCLEOTIDE SEQUENCE [LARGE SCALE GENOMIC DNA]</scope>
    <source>
        <strain evidence="11 12">CCMP1335</strain>
    </source>
</reference>
<evidence type="ECO:0000313" key="12">
    <source>
        <dbReference type="Proteomes" id="UP000001449"/>
    </source>
</evidence>
<dbReference type="GO" id="GO:0005524">
    <property type="term" value="F:ATP binding"/>
    <property type="evidence" value="ECO:0007669"/>
    <property type="project" value="UniProtKB-KW"/>
</dbReference>
<dbReference type="GO" id="GO:0016020">
    <property type="term" value="C:membrane"/>
    <property type="evidence" value="ECO:0007669"/>
    <property type="project" value="InterPro"/>
</dbReference>
<feature type="non-terminal residue" evidence="11">
    <location>
        <position position="1"/>
    </location>
</feature>
<dbReference type="SUPFAM" id="SSF52540">
    <property type="entry name" value="P-loop containing nucleoside triphosphate hydrolases"/>
    <property type="match status" value="1"/>
</dbReference>
<proteinExistence type="inferred from homology"/>
<evidence type="ECO:0000256" key="4">
    <source>
        <dbReference type="ARBA" id="ARBA00022741"/>
    </source>
</evidence>
<dbReference type="PaxDb" id="35128-Thaps263349"/>
<feature type="domain" description="ABC transporter" evidence="9">
    <location>
        <begin position="318"/>
        <end position="538"/>
    </location>
</feature>
<feature type="transmembrane region" description="Helical" evidence="8">
    <location>
        <begin position="43"/>
        <end position="62"/>
    </location>
</feature>
<dbReference type="SUPFAM" id="SSF90123">
    <property type="entry name" value="ABC transporter transmembrane region"/>
    <property type="match status" value="1"/>
</dbReference>
<evidence type="ECO:0000256" key="7">
    <source>
        <dbReference type="ARBA" id="ARBA00023136"/>
    </source>
</evidence>
<dbReference type="RefSeq" id="XP_002291957.1">
    <property type="nucleotide sequence ID" value="XM_002291921.1"/>
</dbReference>
<dbReference type="EMBL" id="CM000644">
    <property type="protein sequence ID" value="EED90808.1"/>
    <property type="molecule type" value="Genomic_DNA"/>
</dbReference>
<sequence>LFGTLVVLAVISSGISVYFSYLVRDFYSALTEKRIHDFWRVMIQFVVSMVVFVPIDVMYQFVRVKLQISWRKWLTERVMSLYFRNKVYYALERKSEVDNPDQRMAEDIKSFTEFSLSFFLLVIDTSLDLAAFSVILTLIMPELFIALFVFAILGTLFTVLIGKKLIPLNFEALQREADFRFSLVRVRENAESIAFYGGEDVETKETGKRFLRVIQNMGWINVAERNLNCFTITYNRLTWILPIIVVAPSYFAGIIEFGVVQQARTAFDHILYDMSIIVTQFSNVAQFSAGIERLFSFLTVIQELDPERSVRSTTQNIITIRDLQLATPDNRRVLVQDLEVSLTSGKNMLITGNSGAGKSSLLRAIAGLWSTGSGEIERPRKQYVYFLPQRPYCPPGTLRDQLLYPSTEEENGYSLAGMSASECRQYGNEDLLNVLNLVQLPNLASRAGDGDPRRGLDSVLDWTNTLSLGEQQRLAFARIVLNRPRLVIMDESTSALDVEAEGSMYNLLRGVQTDGGGGLTYISVGHRPTLLAYHDVKLT</sequence>
<dbReference type="GO" id="GO:0016887">
    <property type="term" value="F:ATP hydrolysis activity"/>
    <property type="evidence" value="ECO:0007669"/>
    <property type="project" value="InterPro"/>
</dbReference>
<keyword evidence="7 8" id="KW-0472">Membrane</keyword>
<evidence type="ECO:0000259" key="10">
    <source>
        <dbReference type="PROSITE" id="PS50929"/>
    </source>
</evidence>
<dbReference type="AlphaFoldDB" id="B8C6H8"/>
<organism evidence="11 12">
    <name type="scientific">Thalassiosira pseudonana</name>
    <name type="common">Marine diatom</name>
    <name type="synonym">Cyclotella nana</name>
    <dbReference type="NCBI Taxonomy" id="35128"/>
    <lineage>
        <taxon>Eukaryota</taxon>
        <taxon>Sar</taxon>
        <taxon>Stramenopiles</taxon>
        <taxon>Ochrophyta</taxon>
        <taxon>Bacillariophyta</taxon>
        <taxon>Coscinodiscophyceae</taxon>
        <taxon>Thalassiosirophycidae</taxon>
        <taxon>Thalassiosirales</taxon>
        <taxon>Thalassiosiraceae</taxon>
        <taxon>Thalassiosira</taxon>
    </lineage>
</organism>
<dbReference type="PANTHER" id="PTHR11384:SF59">
    <property type="entry name" value="LYSOSOMAL COBALAMIN TRANSPORTER ABCD4"/>
    <property type="match status" value="1"/>
</dbReference>
<dbReference type="PANTHER" id="PTHR11384">
    <property type="entry name" value="ATP-BINDING CASSETTE, SUB-FAMILY D MEMBER"/>
    <property type="match status" value="1"/>
</dbReference>
<keyword evidence="2" id="KW-0813">Transport</keyword>
<evidence type="ECO:0000256" key="3">
    <source>
        <dbReference type="ARBA" id="ARBA00022692"/>
    </source>
</evidence>
<name>B8C6H8_THAPS</name>
<dbReference type="InterPro" id="IPR003593">
    <property type="entry name" value="AAA+_ATPase"/>
</dbReference>
<dbReference type="KEGG" id="tps:THAPSDRAFT_263349"/>
<evidence type="ECO:0000259" key="9">
    <source>
        <dbReference type="PROSITE" id="PS50893"/>
    </source>
</evidence>
<evidence type="ECO:0000313" key="11">
    <source>
        <dbReference type="EMBL" id="EED90808.1"/>
    </source>
</evidence>
<dbReference type="HOGENOM" id="CLU_007587_6_0_1"/>
<keyword evidence="5" id="KW-0067">ATP-binding</keyword>
<dbReference type="InterPro" id="IPR003439">
    <property type="entry name" value="ABC_transporter-like_ATP-bd"/>
</dbReference>
<comment type="similarity">
    <text evidence="1">Belongs to the ABC transporter superfamily. ABCD family. Peroxisomal fatty acyl CoA transporter (TC 3.A.1.203) subfamily.</text>
</comment>
<feature type="non-terminal residue" evidence="11">
    <location>
        <position position="539"/>
    </location>
</feature>
<dbReference type="GO" id="GO:0140359">
    <property type="term" value="F:ABC-type transporter activity"/>
    <property type="evidence" value="ECO:0007669"/>
    <property type="project" value="InterPro"/>
</dbReference>
<dbReference type="eggNOG" id="KOG0060">
    <property type="taxonomic scope" value="Eukaryota"/>
</dbReference>
<dbReference type="PROSITE" id="PS00211">
    <property type="entry name" value="ABC_TRANSPORTER_1"/>
    <property type="match status" value="1"/>
</dbReference>
<dbReference type="InterPro" id="IPR036640">
    <property type="entry name" value="ABC1_TM_sf"/>
</dbReference>
<accession>B8C6H8</accession>
<dbReference type="GeneID" id="7443465"/>
<dbReference type="Pfam" id="PF00005">
    <property type="entry name" value="ABC_tran"/>
    <property type="match status" value="1"/>
</dbReference>
<dbReference type="CDD" id="cd03223">
    <property type="entry name" value="ABCD_peroxisomal_ALDP"/>
    <property type="match status" value="1"/>
</dbReference>
<dbReference type="InParanoid" id="B8C6H8"/>
<evidence type="ECO:0000256" key="1">
    <source>
        <dbReference type="ARBA" id="ARBA00008575"/>
    </source>
</evidence>
<gene>
    <name evidence="11" type="ORF">THAPSDRAFT_263349</name>
</gene>
<dbReference type="Pfam" id="PF06472">
    <property type="entry name" value="ABC_membrane_2"/>
    <property type="match status" value="1"/>
</dbReference>
<dbReference type="InterPro" id="IPR027417">
    <property type="entry name" value="P-loop_NTPase"/>
</dbReference>
<feature type="transmembrane region" description="Helical" evidence="8">
    <location>
        <begin position="145"/>
        <end position="166"/>
    </location>
</feature>
<keyword evidence="3 8" id="KW-0812">Transmembrane</keyword>
<dbReference type="InterPro" id="IPR017871">
    <property type="entry name" value="ABC_transporter-like_CS"/>
</dbReference>
<dbReference type="Gene3D" id="1.20.1560.10">
    <property type="entry name" value="ABC transporter type 1, transmembrane domain"/>
    <property type="match status" value="1"/>
</dbReference>
<reference evidence="11 12" key="2">
    <citation type="journal article" date="2008" name="Nature">
        <title>The Phaeodactylum genome reveals the evolutionary history of diatom genomes.</title>
        <authorList>
            <person name="Bowler C."/>
            <person name="Allen A.E."/>
            <person name="Badger J.H."/>
            <person name="Grimwood J."/>
            <person name="Jabbari K."/>
            <person name="Kuo A."/>
            <person name="Maheswari U."/>
            <person name="Martens C."/>
            <person name="Maumus F."/>
            <person name="Otillar R.P."/>
            <person name="Rayko E."/>
            <person name="Salamov A."/>
            <person name="Vandepoele K."/>
            <person name="Beszteri B."/>
            <person name="Gruber A."/>
            <person name="Heijde M."/>
            <person name="Katinka M."/>
            <person name="Mock T."/>
            <person name="Valentin K."/>
            <person name="Verret F."/>
            <person name="Berges J.A."/>
            <person name="Brownlee C."/>
            <person name="Cadoret J.P."/>
            <person name="Chiovitti A."/>
            <person name="Choi C.J."/>
            <person name="Coesel S."/>
            <person name="De Martino A."/>
            <person name="Detter J.C."/>
            <person name="Durkin C."/>
            <person name="Falciatore A."/>
            <person name="Fournet J."/>
            <person name="Haruta M."/>
            <person name="Huysman M.J."/>
            <person name="Jenkins B.D."/>
            <person name="Jiroutova K."/>
            <person name="Jorgensen R.E."/>
            <person name="Joubert Y."/>
            <person name="Kaplan A."/>
            <person name="Kroger N."/>
            <person name="Kroth P.G."/>
            <person name="La Roche J."/>
            <person name="Lindquist E."/>
            <person name="Lommer M."/>
            <person name="Martin-Jezequel V."/>
            <person name="Lopez P.J."/>
            <person name="Lucas S."/>
            <person name="Mangogna M."/>
            <person name="McGinnis K."/>
            <person name="Medlin L.K."/>
            <person name="Montsant A."/>
            <person name="Oudot-Le Secq M.P."/>
            <person name="Napoli C."/>
            <person name="Obornik M."/>
            <person name="Parker M.S."/>
            <person name="Petit J.L."/>
            <person name="Porcel B.M."/>
            <person name="Poulsen N."/>
            <person name="Robison M."/>
            <person name="Rychlewski L."/>
            <person name="Rynearson T.A."/>
            <person name="Schmutz J."/>
            <person name="Shapiro H."/>
            <person name="Siaut M."/>
            <person name="Stanley M."/>
            <person name="Sussman M.R."/>
            <person name="Taylor A.R."/>
            <person name="Vardi A."/>
            <person name="von Dassow P."/>
            <person name="Vyverman W."/>
            <person name="Willis A."/>
            <person name="Wyrwicz L.S."/>
            <person name="Rokhsar D.S."/>
            <person name="Weissenbach J."/>
            <person name="Armbrust E.V."/>
            <person name="Green B.R."/>
            <person name="Van de Peer Y."/>
            <person name="Grigoriev I.V."/>
        </authorList>
    </citation>
    <scope>NUCLEOTIDE SEQUENCE [LARGE SCALE GENOMIC DNA]</scope>
    <source>
        <strain evidence="11 12">CCMP1335</strain>
    </source>
</reference>
<keyword evidence="12" id="KW-1185">Reference proteome</keyword>
<dbReference type="Proteomes" id="UP000001449">
    <property type="component" value="Chromosome 8"/>
</dbReference>
<dbReference type="SMART" id="SM00382">
    <property type="entry name" value="AAA"/>
    <property type="match status" value="1"/>
</dbReference>
<dbReference type="OMA" id="YNYQAYV"/>